<evidence type="ECO:0000256" key="2">
    <source>
        <dbReference type="ARBA" id="ARBA00022729"/>
    </source>
</evidence>
<dbReference type="GO" id="GO:0004348">
    <property type="term" value="F:glucosylceramidase activity"/>
    <property type="evidence" value="ECO:0007669"/>
    <property type="project" value="InterPro"/>
</dbReference>
<dbReference type="Pfam" id="PF02055">
    <property type="entry name" value="Glyco_hydro_30"/>
    <property type="match status" value="1"/>
</dbReference>
<dbReference type="Proteomes" id="UP001178507">
    <property type="component" value="Unassembled WGS sequence"/>
</dbReference>
<evidence type="ECO:0000256" key="1">
    <source>
        <dbReference type="ARBA" id="ARBA00005382"/>
    </source>
</evidence>
<evidence type="ECO:0000259" key="6">
    <source>
        <dbReference type="Pfam" id="PF17189"/>
    </source>
</evidence>
<protein>
    <recommendedName>
        <fullName evidence="9">Glucosylceramidase</fullName>
    </recommendedName>
</protein>
<evidence type="ECO:0000256" key="3">
    <source>
        <dbReference type="ARBA" id="ARBA00022801"/>
    </source>
</evidence>
<dbReference type="InterPro" id="IPR017853">
    <property type="entry name" value="GH"/>
</dbReference>
<feature type="domain" description="Glycosyl hydrolase family 30 TIM-barrel" evidence="5">
    <location>
        <begin position="150"/>
        <end position="503"/>
    </location>
</feature>
<evidence type="ECO:0000313" key="7">
    <source>
        <dbReference type="EMBL" id="CAJ1373368.1"/>
    </source>
</evidence>
<dbReference type="PRINTS" id="PR00843">
    <property type="entry name" value="GLHYDRLASE30"/>
</dbReference>
<dbReference type="InterPro" id="IPR033453">
    <property type="entry name" value="Glyco_hydro_30_TIM-barrel"/>
</dbReference>
<evidence type="ECO:0000259" key="5">
    <source>
        <dbReference type="Pfam" id="PF02055"/>
    </source>
</evidence>
<dbReference type="InterPro" id="IPR033452">
    <property type="entry name" value="GH30_C"/>
</dbReference>
<dbReference type="PANTHER" id="PTHR11069">
    <property type="entry name" value="GLUCOSYLCERAMIDASE"/>
    <property type="match status" value="1"/>
</dbReference>
<dbReference type="Gene3D" id="3.20.20.80">
    <property type="entry name" value="Glycosidases"/>
    <property type="match status" value="1"/>
</dbReference>
<dbReference type="InterPro" id="IPR013780">
    <property type="entry name" value="Glyco_hydro_b"/>
</dbReference>
<name>A0AA36HSF4_9DINO</name>
<evidence type="ECO:0000313" key="8">
    <source>
        <dbReference type="Proteomes" id="UP001178507"/>
    </source>
</evidence>
<dbReference type="PANTHER" id="PTHR11069:SF23">
    <property type="entry name" value="LYSOSOMAL ACID GLUCOSYLCERAMIDASE"/>
    <property type="match status" value="1"/>
</dbReference>
<dbReference type="InterPro" id="IPR001139">
    <property type="entry name" value="Glyco_hydro_30"/>
</dbReference>
<dbReference type="GO" id="GO:0016020">
    <property type="term" value="C:membrane"/>
    <property type="evidence" value="ECO:0007669"/>
    <property type="project" value="GOC"/>
</dbReference>
<dbReference type="GO" id="GO:0006680">
    <property type="term" value="P:glucosylceramide catabolic process"/>
    <property type="evidence" value="ECO:0007669"/>
    <property type="project" value="TreeGrafter"/>
</dbReference>
<dbReference type="Gene3D" id="2.60.40.1180">
    <property type="entry name" value="Golgi alpha-mannosidase II"/>
    <property type="match status" value="1"/>
</dbReference>
<sequence>MADDDSSFASTTSLELMHEDVEGQERARFGGQDSAAQSPSRASGMANESKTSIRKLGAAAVLVTALASVLVTVDTTASTPRVSSSRLESQTIPLAAPPRDLQVVIRRFMIWQSAQNTGDRLTRKWDGELQEDFPFSGPTVEISNEAGQIIEGFGGAFTEAAAMIFRKLSPDQKSRFLEDYFHLDGLGYVLGRTHINSCDFSIGSYSFDDTDGDVELKKFDTDLTRDKENLIPLIWAAQYMVRAQGRELKMLASPWSPPAWMKNQTWNPAAPTMDHSGSPCLKEGMESVWAKYMAKWVASYKAHGIPIWAMTVQNEPENNASWEACLFTADEEADFVAKHLGPVMRNEHPEVQIYAFDHNKDHVYEYATKVLNNKDDASQYLTGIAYHWYSGDGWDNLQKLQDELQHTGFKLLGSEATWEAYRWKKGTTLAKGDWSFGEGYAHDIIGDLNRGAVGWLDWNLILDEKGGPNHVNNVCDAAMQVNFTTKEVYRHPQFYYIGHFSKFFLPGSVHLGTTVHNSGAKPVGQRPYGVCTADDGIEATAVRRPNGQAGQVVLNCGDVQKEFKLKYTSLAAKLVIPAHGVQTFLFQEIMSI</sequence>
<dbReference type="AlphaFoldDB" id="A0AA36HSF4"/>
<evidence type="ECO:0000256" key="4">
    <source>
        <dbReference type="SAM" id="MobiDB-lite"/>
    </source>
</evidence>
<comment type="similarity">
    <text evidence="1">Belongs to the glycosyl hydrolase 30 family.</text>
</comment>
<keyword evidence="8" id="KW-1185">Reference proteome</keyword>
<accession>A0AA36HSF4</accession>
<gene>
    <name evidence="7" type="ORF">EVOR1521_LOCUS3202</name>
</gene>
<proteinExistence type="inferred from homology"/>
<evidence type="ECO:0008006" key="9">
    <source>
        <dbReference type="Google" id="ProtNLM"/>
    </source>
</evidence>
<keyword evidence="3" id="KW-0378">Hydrolase</keyword>
<dbReference type="SUPFAM" id="SSF51445">
    <property type="entry name" value="(Trans)glycosidases"/>
    <property type="match status" value="1"/>
</dbReference>
<reference evidence="7" key="1">
    <citation type="submission" date="2023-08" db="EMBL/GenBank/DDBJ databases">
        <authorList>
            <person name="Chen Y."/>
            <person name="Shah S."/>
            <person name="Dougan E. K."/>
            <person name="Thang M."/>
            <person name="Chan C."/>
        </authorList>
    </citation>
    <scope>NUCLEOTIDE SEQUENCE</scope>
</reference>
<dbReference type="Pfam" id="PF17189">
    <property type="entry name" value="Glyco_hydro_30C"/>
    <property type="match status" value="1"/>
</dbReference>
<organism evidence="7 8">
    <name type="scientific">Effrenium voratum</name>
    <dbReference type="NCBI Taxonomy" id="2562239"/>
    <lineage>
        <taxon>Eukaryota</taxon>
        <taxon>Sar</taxon>
        <taxon>Alveolata</taxon>
        <taxon>Dinophyceae</taxon>
        <taxon>Suessiales</taxon>
        <taxon>Symbiodiniaceae</taxon>
        <taxon>Effrenium</taxon>
    </lineage>
</organism>
<feature type="compositionally biased region" description="Basic and acidic residues" evidence="4">
    <location>
        <begin position="16"/>
        <end position="28"/>
    </location>
</feature>
<comment type="caution">
    <text evidence="7">The sequence shown here is derived from an EMBL/GenBank/DDBJ whole genome shotgun (WGS) entry which is preliminary data.</text>
</comment>
<dbReference type="EMBL" id="CAUJNA010000191">
    <property type="protein sequence ID" value="CAJ1373368.1"/>
    <property type="molecule type" value="Genomic_DNA"/>
</dbReference>
<keyword evidence="2" id="KW-0732">Signal</keyword>
<feature type="compositionally biased region" description="Polar residues" evidence="4">
    <location>
        <begin position="34"/>
        <end position="49"/>
    </location>
</feature>
<feature type="domain" description="Glycosyl hydrolase family 30 beta sandwich" evidence="6">
    <location>
        <begin position="520"/>
        <end position="584"/>
    </location>
</feature>
<feature type="region of interest" description="Disordered" evidence="4">
    <location>
        <begin position="1"/>
        <end position="49"/>
    </location>
</feature>